<dbReference type="STRING" id="1202768.SAMN05216285_2217"/>
<keyword evidence="2" id="KW-1185">Reference proteome</keyword>
<dbReference type="Proteomes" id="UP000183275">
    <property type="component" value="Unassembled WGS sequence"/>
</dbReference>
<gene>
    <name evidence="1" type="ORF">SAMN05216285_2217</name>
</gene>
<dbReference type="EMBL" id="FOIS01000003">
    <property type="protein sequence ID" value="SEW10046.1"/>
    <property type="molecule type" value="Genomic_DNA"/>
</dbReference>
<reference evidence="2" key="1">
    <citation type="submission" date="2016-10" db="EMBL/GenBank/DDBJ databases">
        <authorList>
            <person name="Varghese N."/>
        </authorList>
    </citation>
    <scope>NUCLEOTIDE SEQUENCE [LARGE SCALE GENOMIC DNA]</scope>
    <source>
        <strain evidence="2">CGMCC 1.12284</strain>
    </source>
</reference>
<name>A0A1I0P924_9EURY</name>
<accession>A0A1I0P924</accession>
<dbReference type="RefSeq" id="WP_049989501.1">
    <property type="nucleotide sequence ID" value="NZ_FOIS01000003.1"/>
</dbReference>
<dbReference type="AlphaFoldDB" id="A0A1I0P924"/>
<evidence type="ECO:0000313" key="2">
    <source>
        <dbReference type="Proteomes" id="UP000183275"/>
    </source>
</evidence>
<evidence type="ECO:0000313" key="1">
    <source>
        <dbReference type="EMBL" id="SEW10046.1"/>
    </source>
</evidence>
<organism evidence="1 2">
    <name type="scientific">Natrinema salifodinae</name>
    <dbReference type="NCBI Taxonomy" id="1202768"/>
    <lineage>
        <taxon>Archaea</taxon>
        <taxon>Methanobacteriati</taxon>
        <taxon>Methanobacteriota</taxon>
        <taxon>Stenosarchaea group</taxon>
        <taxon>Halobacteria</taxon>
        <taxon>Halobacteriales</taxon>
        <taxon>Natrialbaceae</taxon>
        <taxon>Natrinema</taxon>
    </lineage>
</organism>
<protein>
    <submittedName>
        <fullName evidence="1">Uncharacterized protein</fullName>
    </submittedName>
</protein>
<sequence>MTVVDLSEDELEANLDETVAALQATDDSEKREKLSDLATNLFERLRNRWCEHPEDRRRRQEIARQERRARRRNYSRMVVGGLGR</sequence>
<proteinExistence type="predicted"/>